<reference evidence="2 3" key="1">
    <citation type="submission" date="2024-01" db="EMBL/GenBank/DDBJ databases">
        <title>A draft genome for the cacao thread blight pathogen Marasmiellus scandens.</title>
        <authorList>
            <person name="Baruah I.K."/>
            <person name="Leung J."/>
            <person name="Bukari Y."/>
            <person name="Amoako-Attah I."/>
            <person name="Meinhardt L.W."/>
            <person name="Bailey B.A."/>
            <person name="Cohen S.P."/>
        </authorList>
    </citation>
    <scope>NUCLEOTIDE SEQUENCE [LARGE SCALE GENOMIC DNA]</scope>
    <source>
        <strain evidence="2 3">GH-19</strain>
    </source>
</reference>
<proteinExistence type="predicted"/>
<accession>A0ABR1J5I0</accession>
<feature type="compositionally biased region" description="Basic and acidic residues" evidence="1">
    <location>
        <begin position="56"/>
        <end position="83"/>
    </location>
</feature>
<evidence type="ECO:0000256" key="1">
    <source>
        <dbReference type="SAM" id="MobiDB-lite"/>
    </source>
</evidence>
<evidence type="ECO:0000313" key="3">
    <source>
        <dbReference type="Proteomes" id="UP001498398"/>
    </source>
</evidence>
<dbReference type="EMBL" id="JBANRG010000043">
    <property type="protein sequence ID" value="KAK7446737.1"/>
    <property type="molecule type" value="Genomic_DNA"/>
</dbReference>
<keyword evidence="3" id="KW-1185">Reference proteome</keyword>
<evidence type="ECO:0000313" key="2">
    <source>
        <dbReference type="EMBL" id="KAK7446737.1"/>
    </source>
</evidence>
<protein>
    <submittedName>
        <fullName evidence="2">Uncharacterized protein</fullName>
    </submittedName>
</protein>
<gene>
    <name evidence="2" type="ORF">VKT23_014433</name>
</gene>
<name>A0ABR1J5I0_9AGAR</name>
<dbReference type="Proteomes" id="UP001498398">
    <property type="component" value="Unassembled WGS sequence"/>
</dbReference>
<feature type="compositionally biased region" description="Basic and acidic residues" evidence="1">
    <location>
        <begin position="26"/>
        <end position="37"/>
    </location>
</feature>
<feature type="compositionally biased region" description="Low complexity" evidence="1">
    <location>
        <begin position="97"/>
        <end position="106"/>
    </location>
</feature>
<sequence>MLTLAEQNGADILDHLSTILQDRHHQWTRTHPDEPDKLNPSNTTRSQSSFSSYDRQCTDREKQQRDSARESSRIEREDRDRQRSWGGSGASYGPTPAANAAARQAATSSPDDSRQRQQEYLQRGAETETEGPRIRPVTTRGTAKSAGGGKTKRNRRSV</sequence>
<feature type="compositionally biased region" description="Low complexity" evidence="1">
    <location>
        <begin position="41"/>
        <end position="52"/>
    </location>
</feature>
<comment type="caution">
    <text evidence="2">The sequence shown here is derived from an EMBL/GenBank/DDBJ whole genome shotgun (WGS) entry which is preliminary data.</text>
</comment>
<feature type="region of interest" description="Disordered" evidence="1">
    <location>
        <begin position="26"/>
        <end position="158"/>
    </location>
</feature>
<organism evidence="2 3">
    <name type="scientific">Marasmiellus scandens</name>
    <dbReference type="NCBI Taxonomy" id="2682957"/>
    <lineage>
        <taxon>Eukaryota</taxon>
        <taxon>Fungi</taxon>
        <taxon>Dikarya</taxon>
        <taxon>Basidiomycota</taxon>
        <taxon>Agaricomycotina</taxon>
        <taxon>Agaricomycetes</taxon>
        <taxon>Agaricomycetidae</taxon>
        <taxon>Agaricales</taxon>
        <taxon>Marasmiineae</taxon>
        <taxon>Omphalotaceae</taxon>
        <taxon>Marasmiellus</taxon>
    </lineage>
</organism>